<keyword evidence="1" id="KW-0472">Membrane</keyword>
<dbReference type="RefSeq" id="WP_184806568.1">
    <property type="nucleotide sequence ID" value="NZ_JACIIZ010000016.1"/>
</dbReference>
<dbReference type="EMBL" id="JACIIZ010000016">
    <property type="protein sequence ID" value="MBB6254320.1"/>
    <property type="molecule type" value="Genomic_DNA"/>
</dbReference>
<sequence length="73" mass="7374">MSVSNTLPAILVHGAGIVVAVLGLFFAAGSTNLPGYIDGLLFVAFGVLINFFTIARTVGGHGDSLADEVPAAE</sequence>
<evidence type="ECO:0000313" key="3">
    <source>
        <dbReference type="Proteomes" id="UP000539175"/>
    </source>
</evidence>
<reference evidence="2 3" key="1">
    <citation type="submission" date="2020-08" db="EMBL/GenBank/DDBJ databases">
        <title>Genomic Encyclopedia of Type Strains, Phase IV (KMG-IV): sequencing the most valuable type-strain genomes for metagenomic binning, comparative biology and taxonomic classification.</title>
        <authorList>
            <person name="Goeker M."/>
        </authorList>
    </citation>
    <scope>NUCLEOTIDE SEQUENCE [LARGE SCALE GENOMIC DNA]</scope>
    <source>
        <strain evidence="2 3">DSM 22198</strain>
    </source>
</reference>
<evidence type="ECO:0000256" key="1">
    <source>
        <dbReference type="SAM" id="Phobius"/>
    </source>
</evidence>
<protein>
    <submittedName>
        <fullName evidence="2">Uncharacterized protein</fullName>
    </submittedName>
</protein>
<organism evidence="2 3">
    <name type="scientific">Nitrospirillum iridis</name>
    <dbReference type="NCBI Taxonomy" id="765888"/>
    <lineage>
        <taxon>Bacteria</taxon>
        <taxon>Pseudomonadati</taxon>
        <taxon>Pseudomonadota</taxon>
        <taxon>Alphaproteobacteria</taxon>
        <taxon>Rhodospirillales</taxon>
        <taxon>Azospirillaceae</taxon>
        <taxon>Nitrospirillum</taxon>
    </lineage>
</organism>
<comment type="caution">
    <text evidence="2">The sequence shown here is derived from an EMBL/GenBank/DDBJ whole genome shotgun (WGS) entry which is preliminary data.</text>
</comment>
<keyword evidence="1" id="KW-1133">Transmembrane helix</keyword>
<keyword evidence="1" id="KW-0812">Transmembrane</keyword>
<dbReference type="Proteomes" id="UP000539175">
    <property type="component" value="Unassembled WGS sequence"/>
</dbReference>
<proteinExistence type="predicted"/>
<evidence type="ECO:0000313" key="2">
    <source>
        <dbReference type="EMBL" id="MBB6254320.1"/>
    </source>
</evidence>
<feature type="transmembrane region" description="Helical" evidence="1">
    <location>
        <begin position="35"/>
        <end position="55"/>
    </location>
</feature>
<keyword evidence="3" id="KW-1185">Reference proteome</keyword>
<accession>A0A7X0B431</accession>
<gene>
    <name evidence="2" type="ORF">FHS74_004906</name>
</gene>
<dbReference type="AlphaFoldDB" id="A0A7X0B431"/>
<feature type="transmembrane region" description="Helical" evidence="1">
    <location>
        <begin position="6"/>
        <end position="28"/>
    </location>
</feature>
<name>A0A7X0B431_9PROT</name>